<keyword evidence="3" id="KW-1185">Reference proteome</keyword>
<dbReference type="InterPro" id="IPR046003">
    <property type="entry name" value="DUF5959"/>
</dbReference>
<dbReference type="Proteomes" id="UP001599542">
    <property type="component" value="Unassembled WGS sequence"/>
</dbReference>
<accession>A0ABW6GK67</accession>
<dbReference type="Pfam" id="PF19384">
    <property type="entry name" value="DUF5959"/>
    <property type="match status" value="1"/>
</dbReference>
<protein>
    <submittedName>
        <fullName evidence="2">DUF5959 family protein</fullName>
    </submittedName>
</protein>
<organism evidence="2 3">
    <name type="scientific">Kitasatospora phosalacinea</name>
    <dbReference type="NCBI Taxonomy" id="2065"/>
    <lineage>
        <taxon>Bacteria</taxon>
        <taxon>Bacillati</taxon>
        <taxon>Actinomycetota</taxon>
        <taxon>Actinomycetes</taxon>
        <taxon>Kitasatosporales</taxon>
        <taxon>Streptomycetaceae</taxon>
        <taxon>Kitasatospora</taxon>
    </lineage>
</organism>
<evidence type="ECO:0000256" key="1">
    <source>
        <dbReference type="SAM" id="MobiDB-lite"/>
    </source>
</evidence>
<dbReference type="EMBL" id="JBHYPX010000024">
    <property type="protein sequence ID" value="MFE1353137.1"/>
    <property type="molecule type" value="Genomic_DNA"/>
</dbReference>
<feature type="region of interest" description="Disordered" evidence="1">
    <location>
        <begin position="85"/>
        <end position="112"/>
    </location>
</feature>
<gene>
    <name evidence="2" type="ORF">ACFW6T_14255</name>
</gene>
<reference evidence="2 3" key="1">
    <citation type="submission" date="2024-09" db="EMBL/GenBank/DDBJ databases">
        <title>The Natural Products Discovery Center: Release of the First 8490 Sequenced Strains for Exploring Actinobacteria Biosynthetic Diversity.</title>
        <authorList>
            <person name="Kalkreuter E."/>
            <person name="Kautsar S.A."/>
            <person name="Yang D."/>
            <person name="Bader C.D."/>
            <person name="Teijaro C.N."/>
            <person name="Fluegel L."/>
            <person name="Davis C.M."/>
            <person name="Simpson J.R."/>
            <person name="Lauterbach L."/>
            <person name="Steele A.D."/>
            <person name="Gui C."/>
            <person name="Meng S."/>
            <person name="Li G."/>
            <person name="Viehrig K."/>
            <person name="Ye F."/>
            <person name="Su P."/>
            <person name="Kiefer A.F."/>
            <person name="Nichols A."/>
            <person name="Cepeda A.J."/>
            <person name="Yan W."/>
            <person name="Fan B."/>
            <person name="Jiang Y."/>
            <person name="Adhikari A."/>
            <person name="Zheng C.-J."/>
            <person name="Schuster L."/>
            <person name="Cowan T.M."/>
            <person name="Smanski M.J."/>
            <person name="Chevrette M.G."/>
            <person name="De Carvalho L.P.S."/>
            <person name="Shen B."/>
        </authorList>
    </citation>
    <scope>NUCLEOTIDE SEQUENCE [LARGE SCALE GENOMIC DNA]</scope>
    <source>
        <strain evidence="2 3">NPDC058753</strain>
    </source>
</reference>
<proteinExistence type="predicted"/>
<dbReference type="RefSeq" id="WP_380326097.1">
    <property type="nucleotide sequence ID" value="NZ_JBHYPW010000032.1"/>
</dbReference>
<feature type="compositionally biased region" description="Polar residues" evidence="1">
    <location>
        <begin position="102"/>
        <end position="112"/>
    </location>
</feature>
<evidence type="ECO:0000313" key="3">
    <source>
        <dbReference type="Proteomes" id="UP001599542"/>
    </source>
</evidence>
<sequence length="112" mass="11647">MRAAPVRGERERHGRCGPGGPGGPGPPGGDRCVVRVTGRQPVLPSARDLLRAVMLVHADFVDAGLELSFSPLDLDAWRAGLNGLRPGSGTGISVGSAGRVWPSSSRRTAPWS</sequence>
<evidence type="ECO:0000313" key="2">
    <source>
        <dbReference type="EMBL" id="MFE1353137.1"/>
    </source>
</evidence>
<name>A0ABW6GK67_9ACTN</name>
<feature type="region of interest" description="Disordered" evidence="1">
    <location>
        <begin position="1"/>
        <end position="30"/>
    </location>
</feature>
<comment type="caution">
    <text evidence="2">The sequence shown here is derived from an EMBL/GenBank/DDBJ whole genome shotgun (WGS) entry which is preliminary data.</text>
</comment>